<organism evidence="4 5">
    <name type="scientific">Devosia chinhatensis</name>
    <dbReference type="NCBI Taxonomy" id="429727"/>
    <lineage>
        <taxon>Bacteria</taxon>
        <taxon>Pseudomonadati</taxon>
        <taxon>Pseudomonadota</taxon>
        <taxon>Alphaproteobacteria</taxon>
        <taxon>Hyphomicrobiales</taxon>
        <taxon>Devosiaceae</taxon>
        <taxon>Devosia</taxon>
    </lineage>
</organism>
<comment type="caution">
    <text evidence="4">The sequence shown here is derived from an EMBL/GenBank/DDBJ whole genome shotgun (WGS) entry which is preliminary data.</text>
</comment>
<dbReference type="Gene3D" id="3.40.50.2300">
    <property type="match status" value="1"/>
</dbReference>
<keyword evidence="1" id="KW-0597">Phosphoprotein</keyword>
<evidence type="ECO:0000313" key="4">
    <source>
        <dbReference type="EMBL" id="KKB09011.1"/>
    </source>
</evidence>
<dbReference type="PROSITE" id="PS50110">
    <property type="entry name" value="RESPONSE_REGULATORY"/>
    <property type="match status" value="1"/>
</dbReference>
<feature type="compositionally biased region" description="Basic and acidic residues" evidence="2">
    <location>
        <begin position="195"/>
        <end position="209"/>
    </location>
</feature>
<dbReference type="SUPFAM" id="SSF52172">
    <property type="entry name" value="CheY-like"/>
    <property type="match status" value="1"/>
</dbReference>
<dbReference type="SMART" id="SM00448">
    <property type="entry name" value="REC"/>
    <property type="match status" value="1"/>
</dbReference>
<accession>A0A0F5FJK5</accession>
<feature type="region of interest" description="Disordered" evidence="2">
    <location>
        <begin position="164"/>
        <end position="209"/>
    </location>
</feature>
<gene>
    <name evidence="4" type="ORF">VE26_02935</name>
</gene>
<evidence type="ECO:0000256" key="2">
    <source>
        <dbReference type="SAM" id="MobiDB-lite"/>
    </source>
</evidence>
<reference evidence="4 5" key="1">
    <citation type="submission" date="2015-03" db="EMBL/GenBank/DDBJ databases">
        <authorList>
            <person name="Hassan Y."/>
            <person name="Lepp D."/>
            <person name="Li X.-Z."/>
            <person name="Zhou T."/>
        </authorList>
    </citation>
    <scope>NUCLEOTIDE SEQUENCE [LARGE SCALE GENOMIC DNA]</scope>
    <source>
        <strain evidence="4 5">IPL18</strain>
    </source>
</reference>
<dbReference type="STRING" id="429727.VE26_02935"/>
<evidence type="ECO:0000256" key="1">
    <source>
        <dbReference type="PROSITE-ProRule" id="PRU00169"/>
    </source>
</evidence>
<feature type="domain" description="Response regulatory" evidence="3">
    <location>
        <begin position="32"/>
        <end position="151"/>
    </location>
</feature>
<dbReference type="EMBL" id="JZEY01000054">
    <property type="protein sequence ID" value="KKB09011.1"/>
    <property type="molecule type" value="Genomic_DNA"/>
</dbReference>
<protein>
    <recommendedName>
        <fullName evidence="3">Response regulatory domain-containing protein</fullName>
    </recommendedName>
</protein>
<evidence type="ECO:0000259" key="3">
    <source>
        <dbReference type="PROSITE" id="PS50110"/>
    </source>
</evidence>
<evidence type="ECO:0000313" key="5">
    <source>
        <dbReference type="Proteomes" id="UP000033649"/>
    </source>
</evidence>
<dbReference type="InterPro" id="IPR011006">
    <property type="entry name" value="CheY-like_superfamily"/>
</dbReference>
<feature type="modified residue" description="4-aspartylphosphate" evidence="1">
    <location>
        <position position="82"/>
    </location>
</feature>
<keyword evidence="5" id="KW-1185">Reference proteome</keyword>
<dbReference type="Proteomes" id="UP000033649">
    <property type="component" value="Unassembled WGS sequence"/>
</dbReference>
<dbReference type="AlphaFoldDB" id="A0A0F5FJK5"/>
<dbReference type="Pfam" id="PF00072">
    <property type="entry name" value="Response_reg"/>
    <property type="match status" value="1"/>
</dbReference>
<dbReference type="InterPro" id="IPR001789">
    <property type="entry name" value="Sig_transdc_resp-reg_receiver"/>
</dbReference>
<proteinExistence type="predicted"/>
<dbReference type="PATRIC" id="fig|429727.3.peg.611"/>
<sequence length="209" mass="23168">MTTGTGPFFPPFGRVNEAFTNWGIVVTVPGKKIAILAANSALTAVLTMVVAGDSRLRVRPFESEAELFAYMRIAPLDMLVVDFDREGRPAFEMVEAIRLDTSFVSRDLPVIALTRAITPPMRQQAISAGIDEVVVKPMSPRHLLQRVQARLITRSVVGALGQGYRGPERRARTPMPRPLSHPGRRFGDNVVPLFPDRRQAQRPELEPMA</sequence>
<dbReference type="GO" id="GO:0000160">
    <property type="term" value="P:phosphorelay signal transduction system"/>
    <property type="evidence" value="ECO:0007669"/>
    <property type="project" value="InterPro"/>
</dbReference>
<name>A0A0F5FJK5_9HYPH</name>
<dbReference type="CDD" id="cd00156">
    <property type="entry name" value="REC"/>
    <property type="match status" value="1"/>
</dbReference>